<name>A0A0W7TTC0_9FIRM</name>
<proteinExistence type="predicted"/>
<evidence type="ECO:0000313" key="1">
    <source>
        <dbReference type="EMBL" id="KUE77084.1"/>
    </source>
</evidence>
<comment type="caution">
    <text evidence="1">The sequence shown here is derived from an EMBL/GenBank/DDBJ whole genome shotgun (WGS) entry which is preliminary data.</text>
</comment>
<dbReference type="Proteomes" id="UP000053433">
    <property type="component" value="Unassembled WGS sequence"/>
</dbReference>
<evidence type="ECO:0000313" key="2">
    <source>
        <dbReference type="Proteomes" id="UP000053433"/>
    </source>
</evidence>
<dbReference type="RefSeq" id="WP_058722950.1">
    <property type="nucleotide sequence ID" value="NZ_LMUA01000005.1"/>
</dbReference>
<accession>A0A0W7TTC0</accession>
<dbReference type="EMBL" id="LMUA01000005">
    <property type="protein sequence ID" value="KUE77084.1"/>
    <property type="molecule type" value="Genomic_DNA"/>
</dbReference>
<reference evidence="1 2" key="1">
    <citation type="submission" date="2015-10" db="EMBL/GenBank/DDBJ databases">
        <title>A novel member of the family Ruminococcaceae isolated from human faeces.</title>
        <authorList>
            <person name="Shkoporov A.N."/>
            <person name="Chaplin A.V."/>
            <person name="Motuzova O.V."/>
            <person name="Kafarskaia L.I."/>
            <person name="Efimov B.A."/>
        </authorList>
    </citation>
    <scope>NUCLEOTIDE SEQUENCE [LARGE SCALE GENOMIC DNA]</scope>
    <source>
        <strain evidence="1 2">668</strain>
    </source>
</reference>
<organism evidence="1 2">
    <name type="scientific">Ruthenibacterium lactatiformans</name>
    <dbReference type="NCBI Taxonomy" id="1550024"/>
    <lineage>
        <taxon>Bacteria</taxon>
        <taxon>Bacillati</taxon>
        <taxon>Bacillota</taxon>
        <taxon>Clostridia</taxon>
        <taxon>Eubacteriales</taxon>
        <taxon>Oscillospiraceae</taxon>
        <taxon>Ruthenibacterium</taxon>
    </lineage>
</organism>
<protein>
    <submittedName>
        <fullName evidence="1">Uncharacterized protein</fullName>
    </submittedName>
</protein>
<dbReference type="AlphaFoldDB" id="A0A0W7TTC0"/>
<gene>
    <name evidence="1" type="ORF">ASJ35_05845</name>
</gene>
<sequence>MKKRLLSFEEFAKDAQPETLFTLVHSLVDRIYITTEGTTQKCQVYIKGCATEDHSDVLGAAEYIEGNFFLPVATYMPPMCDLD</sequence>